<feature type="region of interest" description="Disordered" evidence="1">
    <location>
        <begin position="327"/>
        <end position="357"/>
    </location>
</feature>
<dbReference type="EMBL" id="JAAZQQ010000001">
    <property type="protein sequence ID" value="NKX43711.1"/>
    <property type="molecule type" value="Genomic_DNA"/>
</dbReference>
<gene>
    <name evidence="3" type="ORF">HCU73_03840</name>
</gene>
<dbReference type="PANTHER" id="PTHR46663:SF4">
    <property type="entry name" value="DIGUANYLATE CYCLASE DGCT-RELATED"/>
    <property type="match status" value="1"/>
</dbReference>
<dbReference type="InterPro" id="IPR043128">
    <property type="entry name" value="Rev_trsase/Diguanyl_cyclase"/>
</dbReference>
<dbReference type="PROSITE" id="PS50887">
    <property type="entry name" value="GGDEF"/>
    <property type="match status" value="1"/>
</dbReference>
<organism evidence="3 4">
    <name type="scientific">Roseicyclus persicicus</name>
    <dbReference type="NCBI Taxonomy" id="2650661"/>
    <lineage>
        <taxon>Bacteria</taxon>
        <taxon>Pseudomonadati</taxon>
        <taxon>Pseudomonadota</taxon>
        <taxon>Alphaproteobacteria</taxon>
        <taxon>Rhodobacterales</taxon>
        <taxon>Roseobacteraceae</taxon>
        <taxon>Roseicyclus</taxon>
    </lineage>
</organism>
<evidence type="ECO:0000313" key="4">
    <source>
        <dbReference type="Proteomes" id="UP000526408"/>
    </source>
</evidence>
<comment type="caution">
    <text evidence="3">The sequence shown here is derived from an EMBL/GenBank/DDBJ whole genome shotgun (WGS) entry which is preliminary data.</text>
</comment>
<keyword evidence="4" id="KW-1185">Reference proteome</keyword>
<dbReference type="Gene3D" id="3.30.450.260">
    <property type="entry name" value="Haem NO binding associated domain"/>
    <property type="match status" value="1"/>
</dbReference>
<evidence type="ECO:0000313" key="3">
    <source>
        <dbReference type="EMBL" id="NKX43711.1"/>
    </source>
</evidence>
<dbReference type="SMART" id="SM00267">
    <property type="entry name" value="GGDEF"/>
    <property type="match status" value="1"/>
</dbReference>
<dbReference type="InterPro" id="IPR029787">
    <property type="entry name" value="Nucleotide_cyclase"/>
</dbReference>
<dbReference type="RefSeq" id="WP_168622063.1">
    <property type="nucleotide sequence ID" value="NZ_JAAZQQ010000001.1"/>
</dbReference>
<dbReference type="SUPFAM" id="SSF55073">
    <property type="entry name" value="Nucleotide cyclase"/>
    <property type="match status" value="1"/>
</dbReference>
<dbReference type="GO" id="GO:0003824">
    <property type="term" value="F:catalytic activity"/>
    <property type="evidence" value="ECO:0007669"/>
    <property type="project" value="UniProtKB-ARBA"/>
</dbReference>
<dbReference type="FunFam" id="3.30.70.270:FF:000001">
    <property type="entry name" value="Diguanylate cyclase domain protein"/>
    <property type="match status" value="1"/>
</dbReference>
<dbReference type="InterPro" id="IPR052163">
    <property type="entry name" value="DGC-Regulatory_Protein"/>
</dbReference>
<evidence type="ECO:0000256" key="1">
    <source>
        <dbReference type="SAM" id="MobiDB-lite"/>
    </source>
</evidence>
<proteinExistence type="predicted"/>
<accession>A0A7X6GWL7</accession>
<dbReference type="CDD" id="cd01949">
    <property type="entry name" value="GGDEF"/>
    <property type="match status" value="1"/>
</dbReference>
<protein>
    <submittedName>
        <fullName evidence="3">GGDEF domain-containing protein</fullName>
    </submittedName>
</protein>
<dbReference type="PANTHER" id="PTHR46663">
    <property type="entry name" value="DIGUANYLATE CYCLASE DGCT-RELATED"/>
    <property type="match status" value="1"/>
</dbReference>
<dbReference type="InterPro" id="IPR000160">
    <property type="entry name" value="GGDEF_dom"/>
</dbReference>
<reference evidence="3 4" key="1">
    <citation type="submission" date="2020-04" db="EMBL/GenBank/DDBJ databases">
        <authorList>
            <person name="Yoon J."/>
        </authorList>
    </citation>
    <scope>NUCLEOTIDE SEQUENCE [LARGE SCALE GENOMIC DNA]</scope>
    <source>
        <strain evidence="3 4">KMU-115</strain>
    </source>
</reference>
<feature type="domain" description="GGDEF" evidence="2">
    <location>
        <begin position="199"/>
        <end position="334"/>
    </location>
</feature>
<dbReference type="AlphaFoldDB" id="A0A7X6GWL7"/>
<evidence type="ECO:0000259" key="2">
    <source>
        <dbReference type="PROSITE" id="PS50887"/>
    </source>
</evidence>
<sequence length="357" mass="37908">MTGLLPSLDRVIGLSEGALDTLLPMHVWADPAGRIVQAGPTLTKMARMGDLTGRSLFRVVEVRRPARVDGAPALAALAGQRIGLVLTRAPHLPLRGALAPLPAGAGMILDISLGLSFARAVAEFGLTLNDFSPCDQTVELLYLHEANASTTALSRHLTRRLEAARAAALSQALTDPLTGLANRRAMDAEIAAALADPTREFGLLHIDLDLFKQVNDGFGHAAGDAVLERVGAVLRHMLRQDDVAARVGGDEFLVILRDCIEPEDLGAVATRLIASIEEPVEFEGHVCRISASIGVTASTDYAERPGLDRLLADTDAALYAAKRAGRGRHAMHGAPDGDLPRRRLDDPMPRPAARAGD</sequence>
<dbReference type="Gene3D" id="3.30.70.270">
    <property type="match status" value="1"/>
</dbReference>
<name>A0A7X6GWL7_9RHOB</name>
<dbReference type="Pfam" id="PF00990">
    <property type="entry name" value="GGDEF"/>
    <property type="match status" value="1"/>
</dbReference>
<dbReference type="NCBIfam" id="TIGR00254">
    <property type="entry name" value="GGDEF"/>
    <property type="match status" value="1"/>
</dbReference>
<dbReference type="InterPro" id="IPR042463">
    <property type="entry name" value="HNOB_dom_associated_sf"/>
</dbReference>
<feature type="compositionally biased region" description="Basic and acidic residues" evidence="1">
    <location>
        <begin position="338"/>
        <end position="348"/>
    </location>
</feature>
<dbReference type="Proteomes" id="UP000526408">
    <property type="component" value="Unassembled WGS sequence"/>
</dbReference>